<dbReference type="VEuPathDB" id="FungiDB:HpaG806172"/>
<organism evidence="1 2">
    <name type="scientific">Hyaloperonospora arabidopsidis (strain Emoy2)</name>
    <name type="common">Downy mildew agent</name>
    <name type="synonym">Peronospora arabidopsidis</name>
    <dbReference type="NCBI Taxonomy" id="559515"/>
    <lineage>
        <taxon>Eukaryota</taxon>
        <taxon>Sar</taxon>
        <taxon>Stramenopiles</taxon>
        <taxon>Oomycota</taxon>
        <taxon>Peronosporomycetes</taxon>
        <taxon>Peronosporales</taxon>
        <taxon>Peronosporaceae</taxon>
        <taxon>Hyaloperonospora</taxon>
    </lineage>
</organism>
<reference evidence="1" key="2">
    <citation type="submission" date="2015-06" db="UniProtKB">
        <authorList>
            <consortium name="EnsemblProtists"/>
        </authorList>
    </citation>
    <scope>IDENTIFICATION</scope>
    <source>
        <strain evidence="1">Emoy2</strain>
    </source>
</reference>
<evidence type="ECO:0000313" key="2">
    <source>
        <dbReference type="Proteomes" id="UP000011713"/>
    </source>
</evidence>
<protein>
    <submittedName>
        <fullName evidence="1">Uncharacterized protein</fullName>
    </submittedName>
</protein>
<dbReference type="STRING" id="559515.M4BIE6"/>
<evidence type="ECO:0000313" key="1">
    <source>
        <dbReference type="EnsemblProtists" id="HpaP806172"/>
    </source>
</evidence>
<name>M4BIE6_HYAAE</name>
<dbReference type="AlphaFoldDB" id="M4BIE6"/>
<accession>M4BIE6</accession>
<proteinExistence type="predicted"/>
<dbReference type="eggNOG" id="ENOG502QUS1">
    <property type="taxonomic scope" value="Eukaryota"/>
</dbReference>
<sequence>MDAKQTALKIKYKGELHRLRVDLKSFSLEDAEYEEACSVLSPAAASATSVRFEAVSCSAVAFQENVAALILKAIKKLVETLNVAMRKVKHERWADKEQQTVQTGLDQKNEALKMVVQDAREAVQAARMSILELPFDQLMKETTEGLKCAAEGIGEFTKEVVVRIKNMAPVQAKVAPIPETARQSTATGVVEEATEAPLAAASDIVVEPVVAAPSEDEIKWSKELFMVRNISPGAETSEVVDRLEQCNSNVLVMVNALMEEM</sequence>
<dbReference type="EnsemblProtists" id="HpaT806172">
    <property type="protein sequence ID" value="HpaP806172"/>
    <property type="gene ID" value="HpaG806172"/>
</dbReference>
<dbReference type="Proteomes" id="UP000011713">
    <property type="component" value="Unassembled WGS sequence"/>
</dbReference>
<dbReference type="HOGENOM" id="CLU_075959_0_0_1"/>
<dbReference type="InParanoid" id="M4BIE6"/>
<dbReference type="EMBL" id="JH598287">
    <property type="status" value="NOT_ANNOTATED_CDS"/>
    <property type="molecule type" value="Genomic_DNA"/>
</dbReference>
<keyword evidence="2" id="KW-1185">Reference proteome</keyword>
<reference evidence="2" key="1">
    <citation type="journal article" date="2010" name="Science">
        <title>Signatures of adaptation to obligate biotrophy in the Hyaloperonospora arabidopsidis genome.</title>
        <authorList>
            <person name="Baxter L."/>
            <person name="Tripathy S."/>
            <person name="Ishaque N."/>
            <person name="Boot N."/>
            <person name="Cabral A."/>
            <person name="Kemen E."/>
            <person name="Thines M."/>
            <person name="Ah-Fong A."/>
            <person name="Anderson R."/>
            <person name="Badejoko W."/>
            <person name="Bittner-Eddy P."/>
            <person name="Boore J.L."/>
            <person name="Chibucos M.C."/>
            <person name="Coates M."/>
            <person name="Dehal P."/>
            <person name="Delehaunty K."/>
            <person name="Dong S."/>
            <person name="Downton P."/>
            <person name="Dumas B."/>
            <person name="Fabro G."/>
            <person name="Fronick C."/>
            <person name="Fuerstenberg S.I."/>
            <person name="Fulton L."/>
            <person name="Gaulin E."/>
            <person name="Govers F."/>
            <person name="Hughes L."/>
            <person name="Humphray S."/>
            <person name="Jiang R.H."/>
            <person name="Judelson H."/>
            <person name="Kamoun S."/>
            <person name="Kyung K."/>
            <person name="Meijer H."/>
            <person name="Minx P."/>
            <person name="Morris P."/>
            <person name="Nelson J."/>
            <person name="Phuntumart V."/>
            <person name="Qutob D."/>
            <person name="Rehmany A."/>
            <person name="Rougon-Cardoso A."/>
            <person name="Ryden P."/>
            <person name="Torto-Alalibo T."/>
            <person name="Studholme D."/>
            <person name="Wang Y."/>
            <person name="Win J."/>
            <person name="Wood J."/>
            <person name="Clifton S.W."/>
            <person name="Rogers J."/>
            <person name="Van den Ackerveken G."/>
            <person name="Jones J.D."/>
            <person name="McDowell J.M."/>
            <person name="Beynon J."/>
            <person name="Tyler B.M."/>
        </authorList>
    </citation>
    <scope>NUCLEOTIDE SEQUENCE [LARGE SCALE GENOMIC DNA]</scope>
    <source>
        <strain evidence="2">Emoy2</strain>
    </source>
</reference>